<sequence>MTPEQRRRNRNIALILLALVAAVFVWTFIRGAVLFAGVTG</sequence>
<dbReference type="NCBIfam" id="NF038351">
    <property type="entry name" value="cyt_ox_assem_30"/>
    <property type="match status" value="1"/>
</dbReference>
<name>A0A0C6P6P4_BORBO</name>
<dbReference type="Proteomes" id="UP000007564">
    <property type="component" value="Chromosome"/>
</dbReference>
<accession>A0A0C6P6P4</accession>
<feature type="transmembrane region" description="Helical" evidence="1">
    <location>
        <begin position="12"/>
        <end position="38"/>
    </location>
</feature>
<dbReference type="AlphaFoldDB" id="A0A0C6P6P4"/>
<proteinExistence type="predicted"/>
<keyword evidence="1" id="KW-0472">Membrane</keyword>
<gene>
    <name evidence="2" type="ORF">BN112_3601</name>
</gene>
<protein>
    <submittedName>
        <fullName evidence="2">Putative membrane protein</fullName>
    </submittedName>
</protein>
<dbReference type="HOGENOM" id="CLU_218957_0_0_4"/>
<dbReference type="KEGG" id="bbh:BN112_3601"/>
<dbReference type="RefSeq" id="WP_015064813.1">
    <property type="nucleotide sequence ID" value="NC_019382.1"/>
</dbReference>
<evidence type="ECO:0000313" key="3">
    <source>
        <dbReference type="Proteomes" id="UP000007564"/>
    </source>
</evidence>
<evidence type="ECO:0000256" key="1">
    <source>
        <dbReference type="SAM" id="Phobius"/>
    </source>
</evidence>
<dbReference type="InterPro" id="IPR047811">
    <property type="entry name" value="CytC_ox_assmbl_put"/>
</dbReference>
<dbReference type="EMBL" id="HE965806">
    <property type="protein sequence ID" value="CCJ55515.1"/>
    <property type="molecule type" value="Genomic_DNA"/>
</dbReference>
<reference evidence="2 3" key="1">
    <citation type="journal article" date="2012" name="BMC Genomics">
        <title>Comparative genomics of the classical Bordetella subspecies: the evolution and exchange of virulence-associated diversity amongst closely related pathogens.</title>
        <authorList>
            <person name="Park J."/>
            <person name="Zhang Y."/>
            <person name="Buboltz A.M."/>
            <person name="Zhang X."/>
            <person name="Schuster S.C."/>
            <person name="Ahuja U."/>
            <person name="Liu M."/>
            <person name="Miller J.F."/>
            <person name="Sebaihia M."/>
            <person name="Bentley S.D."/>
            <person name="Parkhill J."/>
            <person name="Harvill E.T."/>
        </authorList>
    </citation>
    <scope>NUCLEOTIDE SEQUENCE [LARGE SCALE GENOMIC DNA]</scope>
    <source>
        <strain evidence="2 3">253</strain>
    </source>
</reference>
<organism evidence="2 3">
    <name type="scientific">Bordetella bronchiseptica 253</name>
    <dbReference type="NCBI Taxonomy" id="568707"/>
    <lineage>
        <taxon>Bacteria</taxon>
        <taxon>Pseudomonadati</taxon>
        <taxon>Pseudomonadota</taxon>
        <taxon>Betaproteobacteria</taxon>
        <taxon>Burkholderiales</taxon>
        <taxon>Alcaligenaceae</taxon>
        <taxon>Bordetella</taxon>
    </lineage>
</organism>
<keyword evidence="1" id="KW-1133">Transmembrane helix</keyword>
<evidence type="ECO:0000313" key="2">
    <source>
        <dbReference type="EMBL" id="CCJ55515.1"/>
    </source>
</evidence>
<keyword evidence="1" id="KW-0812">Transmembrane</keyword>